<dbReference type="PANTHER" id="PTHR35176:SF6">
    <property type="entry name" value="HEME OXYGENASE HI_0854-RELATED"/>
    <property type="match status" value="1"/>
</dbReference>
<organism evidence="3 4">
    <name type="scientific">Actinoalloteichus hoggarensis</name>
    <dbReference type="NCBI Taxonomy" id="1470176"/>
    <lineage>
        <taxon>Bacteria</taxon>
        <taxon>Bacillati</taxon>
        <taxon>Actinomycetota</taxon>
        <taxon>Actinomycetes</taxon>
        <taxon>Pseudonocardiales</taxon>
        <taxon>Pseudonocardiaceae</taxon>
        <taxon>Actinoalloteichus</taxon>
    </lineage>
</organism>
<dbReference type="InterPro" id="IPR011576">
    <property type="entry name" value="Pyridox_Oxase_N"/>
</dbReference>
<dbReference type="Gene3D" id="2.30.110.10">
    <property type="entry name" value="Electron Transport, Fmn-binding Protein, Chain A"/>
    <property type="match status" value="1"/>
</dbReference>
<feature type="domain" description="Pyridoxamine 5'-phosphate oxidase N-terminal" evidence="2">
    <location>
        <begin position="8"/>
        <end position="133"/>
    </location>
</feature>
<evidence type="ECO:0000313" key="4">
    <source>
        <dbReference type="Proteomes" id="UP000204221"/>
    </source>
</evidence>
<dbReference type="AlphaFoldDB" id="A0A221VZE3"/>
<dbReference type="OrthoDB" id="162914at2"/>
<dbReference type="Pfam" id="PF01243">
    <property type="entry name" value="PNPOx_N"/>
    <property type="match status" value="1"/>
</dbReference>
<protein>
    <submittedName>
        <fullName evidence="3">Putative pyridoxine/pyridoxamine 5'-phosphate oxidase</fullName>
        <ecNumber evidence="3">1.4.3.5</ecNumber>
    </submittedName>
</protein>
<dbReference type="NCBIfam" id="TIGR03618">
    <property type="entry name" value="Rv1155_F420"/>
    <property type="match status" value="1"/>
</dbReference>
<dbReference type="InterPro" id="IPR052019">
    <property type="entry name" value="F420H2_bilvrd_red/Heme_oxyg"/>
</dbReference>
<name>A0A221VZE3_9PSEU</name>
<evidence type="ECO:0000256" key="1">
    <source>
        <dbReference type="ARBA" id="ARBA00023002"/>
    </source>
</evidence>
<keyword evidence="4" id="KW-1185">Reference proteome</keyword>
<dbReference type="GO" id="GO:0070967">
    <property type="term" value="F:coenzyme F420 binding"/>
    <property type="evidence" value="ECO:0007669"/>
    <property type="project" value="TreeGrafter"/>
</dbReference>
<dbReference type="Proteomes" id="UP000204221">
    <property type="component" value="Chromosome"/>
</dbReference>
<dbReference type="EMBL" id="CP022521">
    <property type="protein sequence ID" value="ASO18889.1"/>
    <property type="molecule type" value="Genomic_DNA"/>
</dbReference>
<proteinExistence type="predicted"/>
<sequence length="137" mass="15119">MRPVTPRNLRRLLDTPVFGIVATIQPDGTPQQSVVWIGRDGDDVLFYLAAGSRKEKNLRRDPRVSVLVNPVDAPYTYAVIQGTATFEPDRALALRDELTAKYVGISHAEHIARTPEAAYAGEVTAVRVTPNRILGRL</sequence>
<dbReference type="KEGG" id="ahg:AHOG_06185"/>
<evidence type="ECO:0000259" key="2">
    <source>
        <dbReference type="Pfam" id="PF01243"/>
    </source>
</evidence>
<keyword evidence="1 3" id="KW-0560">Oxidoreductase</keyword>
<dbReference type="GO" id="GO:0004733">
    <property type="term" value="F:pyridoxamine phosphate oxidase activity"/>
    <property type="evidence" value="ECO:0007669"/>
    <property type="project" value="UniProtKB-EC"/>
</dbReference>
<dbReference type="GO" id="GO:0016627">
    <property type="term" value="F:oxidoreductase activity, acting on the CH-CH group of donors"/>
    <property type="evidence" value="ECO:0007669"/>
    <property type="project" value="TreeGrafter"/>
</dbReference>
<dbReference type="InterPro" id="IPR012349">
    <property type="entry name" value="Split_barrel_FMN-bd"/>
</dbReference>
<accession>A0A221VZE3</accession>
<reference evidence="3 4" key="1">
    <citation type="submission" date="2017-07" db="EMBL/GenBank/DDBJ databases">
        <title>Complete genome sequence of Actinoalloteichus hoggarensis DSM 45943, type strain of Actinoalloteichus hoggarensis.</title>
        <authorList>
            <person name="Ruckert C."/>
            <person name="Nouioui I."/>
            <person name="Willmese J."/>
            <person name="van Wezel G."/>
            <person name="Klenk H.-P."/>
            <person name="Kalinowski J."/>
            <person name="Zotchev S.B."/>
        </authorList>
    </citation>
    <scope>NUCLEOTIDE SEQUENCE [LARGE SCALE GENOMIC DNA]</scope>
    <source>
        <strain evidence="3 4">DSM 45943</strain>
    </source>
</reference>
<dbReference type="SUPFAM" id="SSF50475">
    <property type="entry name" value="FMN-binding split barrel"/>
    <property type="match status" value="1"/>
</dbReference>
<dbReference type="GO" id="GO:0005829">
    <property type="term" value="C:cytosol"/>
    <property type="evidence" value="ECO:0007669"/>
    <property type="project" value="TreeGrafter"/>
</dbReference>
<dbReference type="RefSeq" id="WP_093944204.1">
    <property type="nucleotide sequence ID" value="NZ_CP022521.1"/>
</dbReference>
<gene>
    <name evidence="3" type="ORF">AHOG_06185</name>
</gene>
<evidence type="ECO:0000313" key="3">
    <source>
        <dbReference type="EMBL" id="ASO18889.1"/>
    </source>
</evidence>
<dbReference type="PANTHER" id="PTHR35176">
    <property type="entry name" value="HEME OXYGENASE HI_0854-RELATED"/>
    <property type="match status" value="1"/>
</dbReference>
<dbReference type="EC" id="1.4.3.5" evidence="3"/>
<dbReference type="InterPro" id="IPR019920">
    <property type="entry name" value="F420-binding_dom_put"/>
</dbReference>